<sequence length="233" mass="26171">GFVLGAVERGTDIRQFCLGFGVLATSLMVRFFICFISLPYLYGRKTQWAEVALVVIGPFRGACTLLLALRFSMEDTDEGYIVLVVVFVVVMCSLFLNVVCLDWFLKRLNIFSLSKPQISNMTTAVEQINKCRGNMIFAEKLDRIVADANWSVVAAVTSFSHPYKDRIKSSQFGEALKEDVKTVECPRCGAWSIAPPTRKELDEITKETKLRVMKAQQVSYLKQREAGTLTENG</sequence>
<dbReference type="EMBL" id="GBHO01028561">
    <property type="protein sequence ID" value="JAG15043.1"/>
    <property type="molecule type" value="Transcribed_RNA"/>
</dbReference>
<feature type="transmembrane region" description="Helical" evidence="1">
    <location>
        <begin position="20"/>
        <end position="41"/>
    </location>
</feature>
<keyword evidence="1" id="KW-0812">Transmembrane</keyword>
<protein>
    <submittedName>
        <fullName evidence="2">Sodium/hydrogen exchanger 10</fullName>
    </submittedName>
</protein>
<name>A0A0A9X8B6_LYGHE</name>
<accession>A0A0A9X8B6</accession>
<dbReference type="AlphaFoldDB" id="A0A0A9X8B6"/>
<feature type="transmembrane region" description="Helical" evidence="1">
    <location>
        <begin position="48"/>
        <end position="68"/>
    </location>
</feature>
<organism evidence="2">
    <name type="scientific">Lygus hesperus</name>
    <name type="common">Western plant bug</name>
    <dbReference type="NCBI Taxonomy" id="30085"/>
    <lineage>
        <taxon>Eukaryota</taxon>
        <taxon>Metazoa</taxon>
        <taxon>Ecdysozoa</taxon>
        <taxon>Arthropoda</taxon>
        <taxon>Hexapoda</taxon>
        <taxon>Insecta</taxon>
        <taxon>Pterygota</taxon>
        <taxon>Neoptera</taxon>
        <taxon>Paraneoptera</taxon>
        <taxon>Hemiptera</taxon>
        <taxon>Heteroptera</taxon>
        <taxon>Panheteroptera</taxon>
        <taxon>Cimicomorpha</taxon>
        <taxon>Miridae</taxon>
        <taxon>Mirini</taxon>
        <taxon>Lygus</taxon>
    </lineage>
</organism>
<evidence type="ECO:0000256" key="1">
    <source>
        <dbReference type="SAM" id="Phobius"/>
    </source>
</evidence>
<feature type="non-terminal residue" evidence="2">
    <location>
        <position position="1"/>
    </location>
</feature>
<keyword evidence="1" id="KW-1133">Transmembrane helix</keyword>
<keyword evidence="1" id="KW-0472">Membrane</keyword>
<proteinExistence type="predicted"/>
<feature type="transmembrane region" description="Helical" evidence="1">
    <location>
        <begin position="80"/>
        <end position="105"/>
    </location>
</feature>
<reference evidence="2" key="2">
    <citation type="submission" date="2014-07" db="EMBL/GenBank/DDBJ databases">
        <authorList>
            <person name="Hull J."/>
        </authorList>
    </citation>
    <scope>NUCLEOTIDE SEQUENCE</scope>
</reference>
<gene>
    <name evidence="2" type="primary">SLC9A10_24</name>
    <name evidence="2" type="ORF">CM83_99745</name>
</gene>
<evidence type="ECO:0000313" key="2">
    <source>
        <dbReference type="EMBL" id="JAG15043.1"/>
    </source>
</evidence>
<reference evidence="2" key="1">
    <citation type="journal article" date="2014" name="PLoS ONE">
        <title>Transcriptome-Based Identification of ABC Transporters in the Western Tarnished Plant Bug Lygus hesperus.</title>
        <authorList>
            <person name="Hull J.J."/>
            <person name="Chaney K."/>
            <person name="Geib S.M."/>
            <person name="Fabrick J.A."/>
            <person name="Brent C.S."/>
            <person name="Walsh D."/>
            <person name="Lavine L.C."/>
        </authorList>
    </citation>
    <scope>NUCLEOTIDE SEQUENCE</scope>
</reference>